<name>A0A834U3F9_9FABA</name>
<dbReference type="PANTHER" id="PTHR34792">
    <property type="entry name" value="OS02G0121500 PROTEIN"/>
    <property type="match status" value="1"/>
</dbReference>
<feature type="compositionally biased region" description="Polar residues" evidence="1">
    <location>
        <begin position="412"/>
        <end position="422"/>
    </location>
</feature>
<evidence type="ECO:0000313" key="2">
    <source>
        <dbReference type="EMBL" id="KAF7829574.1"/>
    </source>
</evidence>
<proteinExistence type="predicted"/>
<sequence>MDKSGGASRGAERFSTAKHKLFHGFHSNKSKRKLRSLTALGGAISCYQNHKMGCDISGNEDTFPALSPSSNVIASNRPEKFSYDCNRIHHVSVPRKSRSAMKKRNRESFLLDSEKPSHTMNGIESPKKYGIKKSKKQGSTNWSPITTVSGPITKDEEEVVETLYALAGMFPHNCSNSRRPLVGESLPESSSVLQVLQEGTKTAFEDSGGTAANPSLLERSTVEAAKTSFLSEIVDQELPDLPEGANILMGSVNIASKMNRQNVPLLVGIENANKVDSSLARRLKKPRESLISHIERRPEMALEKAIGDECKQEQHMIKHRKKNEGSALWPGLSPVASSGSHASFLQSAAAKHPDWLDAAICSSKKDLMESNSSGGKISEVVIHKSPWKRCAAHVHIGHLIQSLQVPNTGMLMQQPNQSNHNPAQEGPKHESHMEVHDLKGMRNGNFFAPEIVHSATMKNSHETKKRLSHHKLQAVPTPGAYDLQKQSFDLSLTAGGGEVEVNDGSKKVGRRLEPFSKLQVPYFHSLAQQHDGLMSLPMLHSQHTSTSYLDRASVVAPQLPHYYCCPSSGTHSNWKAPKKQELQGLGFWTAQVPRGPINCNTTRTQFPNWQSRKQDSPAVSPCGGVIFPHSPAALEALGSTKITPISRQQQQQLIALSSFPPSRTTGLHFLPSSVVEENRARFHIPTSATSSLHLLCDDRI</sequence>
<dbReference type="EMBL" id="JAAIUW010000005">
    <property type="protein sequence ID" value="KAF7829574.1"/>
    <property type="molecule type" value="Genomic_DNA"/>
</dbReference>
<dbReference type="PANTHER" id="PTHR34792:SF1">
    <property type="entry name" value="OS02G0121500 PROTEIN"/>
    <property type="match status" value="1"/>
</dbReference>
<evidence type="ECO:0000256" key="1">
    <source>
        <dbReference type="SAM" id="MobiDB-lite"/>
    </source>
</evidence>
<reference evidence="2" key="1">
    <citation type="submission" date="2020-09" db="EMBL/GenBank/DDBJ databases">
        <title>Genome-Enabled Discovery of Anthraquinone Biosynthesis in Senna tora.</title>
        <authorList>
            <person name="Kang S.-H."/>
            <person name="Pandey R.P."/>
            <person name="Lee C.-M."/>
            <person name="Sim J.-S."/>
            <person name="Jeong J.-T."/>
            <person name="Choi B.-S."/>
            <person name="Jung M."/>
            <person name="Ginzburg D."/>
            <person name="Zhao K."/>
            <person name="Won S.Y."/>
            <person name="Oh T.-J."/>
            <person name="Yu Y."/>
            <person name="Kim N.-H."/>
            <person name="Lee O.R."/>
            <person name="Lee T.-H."/>
            <person name="Bashyal P."/>
            <person name="Kim T.-S."/>
            <person name="Lee W.-H."/>
            <person name="Kawkins C."/>
            <person name="Kim C.-K."/>
            <person name="Kim J.S."/>
            <person name="Ahn B.O."/>
            <person name="Rhee S.Y."/>
            <person name="Sohng J.K."/>
        </authorList>
    </citation>
    <scope>NUCLEOTIDE SEQUENCE</scope>
    <source>
        <tissue evidence="2">Leaf</tissue>
    </source>
</reference>
<dbReference type="InterPro" id="IPR040305">
    <property type="entry name" value="At1g75730-like"/>
</dbReference>
<accession>A0A834U3F9</accession>
<evidence type="ECO:0000313" key="3">
    <source>
        <dbReference type="Proteomes" id="UP000634136"/>
    </source>
</evidence>
<feature type="region of interest" description="Disordered" evidence="1">
    <location>
        <begin position="412"/>
        <end position="431"/>
    </location>
</feature>
<protein>
    <submittedName>
        <fullName evidence="2">Uncharacterized protein</fullName>
    </submittedName>
</protein>
<gene>
    <name evidence="2" type="ORF">G2W53_011907</name>
</gene>
<keyword evidence="3" id="KW-1185">Reference proteome</keyword>
<organism evidence="2 3">
    <name type="scientific">Senna tora</name>
    <dbReference type="NCBI Taxonomy" id="362788"/>
    <lineage>
        <taxon>Eukaryota</taxon>
        <taxon>Viridiplantae</taxon>
        <taxon>Streptophyta</taxon>
        <taxon>Embryophyta</taxon>
        <taxon>Tracheophyta</taxon>
        <taxon>Spermatophyta</taxon>
        <taxon>Magnoliopsida</taxon>
        <taxon>eudicotyledons</taxon>
        <taxon>Gunneridae</taxon>
        <taxon>Pentapetalae</taxon>
        <taxon>rosids</taxon>
        <taxon>fabids</taxon>
        <taxon>Fabales</taxon>
        <taxon>Fabaceae</taxon>
        <taxon>Caesalpinioideae</taxon>
        <taxon>Cassia clade</taxon>
        <taxon>Senna</taxon>
    </lineage>
</organism>
<dbReference type="AlphaFoldDB" id="A0A834U3F9"/>
<dbReference type="OrthoDB" id="778649at2759"/>
<dbReference type="Proteomes" id="UP000634136">
    <property type="component" value="Unassembled WGS sequence"/>
</dbReference>
<comment type="caution">
    <text evidence="2">The sequence shown here is derived from an EMBL/GenBank/DDBJ whole genome shotgun (WGS) entry which is preliminary data.</text>
</comment>